<reference evidence="2" key="1">
    <citation type="submission" date="2006-12" db="EMBL/GenBank/DDBJ databases">
        <title>Complete sequence of Mycobacterium vanbaalenii PYR-1.</title>
        <authorList>
            <consortium name="US DOE Joint Genome Institute"/>
            <person name="Copeland A."/>
            <person name="Lucas S."/>
            <person name="Lapidus A."/>
            <person name="Barry K."/>
            <person name="Detter J.C."/>
            <person name="Glavina del Rio T."/>
            <person name="Hammon N."/>
            <person name="Israni S."/>
            <person name="Dalin E."/>
            <person name="Tice H."/>
            <person name="Pitluck S."/>
            <person name="Singan V."/>
            <person name="Schmutz J."/>
            <person name="Larimer F."/>
            <person name="Land M."/>
            <person name="Hauser L."/>
            <person name="Kyrpides N."/>
            <person name="Anderson I.J."/>
            <person name="Miller C."/>
            <person name="Richardson P."/>
        </authorList>
    </citation>
    <scope>NUCLEOTIDE SEQUENCE [LARGE SCALE GENOMIC DNA]</scope>
    <source>
        <strain evidence="2">PYR-1</strain>
    </source>
</reference>
<feature type="compositionally biased region" description="Polar residues" evidence="1">
    <location>
        <begin position="1"/>
        <end position="20"/>
    </location>
</feature>
<name>A1T443_MYCVP</name>
<dbReference type="STRING" id="350058.Mvan_1106"/>
<proteinExistence type="predicted"/>
<organism evidence="2 3">
    <name type="scientific">Mycolicibacterium vanbaalenii (strain DSM 7251 / JCM 13017 / BCRC 16820 / KCTC 9966 / NRRL B-24157 / PYR-1)</name>
    <name type="common">Mycobacterium vanbaalenii</name>
    <dbReference type="NCBI Taxonomy" id="350058"/>
    <lineage>
        <taxon>Bacteria</taxon>
        <taxon>Bacillati</taxon>
        <taxon>Actinomycetota</taxon>
        <taxon>Actinomycetes</taxon>
        <taxon>Mycobacteriales</taxon>
        <taxon>Mycobacteriaceae</taxon>
        <taxon>Mycolicibacterium</taxon>
    </lineage>
</organism>
<gene>
    <name evidence="2" type="ordered locus">Mvan_1106</name>
</gene>
<feature type="compositionally biased region" description="Polar residues" evidence="1">
    <location>
        <begin position="91"/>
        <end position="105"/>
    </location>
</feature>
<dbReference type="HOGENOM" id="CLU_1576806_0_0_11"/>
<accession>A1T443</accession>
<sequence length="169" mass="18555">MPPSRSLATASREAMSTVSLSAPRRQDWSESELMRHRRTCLLGQFSADERRSLCGVPHTVGVAHSGELRVVHACRHEDSMAVLQREVRGNRFSSNRTAPNRSSGENRIRPQNYLVAPESLMARPRRRFGSGCRRGWLPSIVTDGGSVVVATMEAGRGQESAGDRDGGGR</sequence>
<evidence type="ECO:0000313" key="2">
    <source>
        <dbReference type="EMBL" id="ABM11943.1"/>
    </source>
</evidence>
<feature type="region of interest" description="Disordered" evidence="1">
    <location>
        <begin position="1"/>
        <end position="29"/>
    </location>
</feature>
<evidence type="ECO:0000256" key="1">
    <source>
        <dbReference type="SAM" id="MobiDB-lite"/>
    </source>
</evidence>
<evidence type="ECO:0000313" key="3">
    <source>
        <dbReference type="Proteomes" id="UP000009159"/>
    </source>
</evidence>
<keyword evidence="3" id="KW-1185">Reference proteome</keyword>
<protein>
    <submittedName>
        <fullName evidence="2">Uncharacterized protein</fullName>
    </submittedName>
</protein>
<dbReference type="Proteomes" id="UP000009159">
    <property type="component" value="Chromosome"/>
</dbReference>
<dbReference type="KEGG" id="mva:Mvan_1106"/>
<dbReference type="EMBL" id="CP000511">
    <property type="protein sequence ID" value="ABM11943.1"/>
    <property type="molecule type" value="Genomic_DNA"/>
</dbReference>
<feature type="region of interest" description="Disordered" evidence="1">
    <location>
        <begin position="91"/>
        <end position="110"/>
    </location>
</feature>
<dbReference type="AlphaFoldDB" id="A1T443"/>